<feature type="transmembrane region" description="Helical" evidence="1">
    <location>
        <begin position="73"/>
        <end position="97"/>
    </location>
</feature>
<evidence type="ECO:0000256" key="1">
    <source>
        <dbReference type="SAM" id="Phobius"/>
    </source>
</evidence>
<protein>
    <recommendedName>
        <fullName evidence="4">DUF1097 domain-containing protein</fullName>
    </recommendedName>
</protein>
<comment type="caution">
    <text evidence="2">The sequence shown here is derived from an EMBL/GenBank/DDBJ whole genome shotgun (WGS) entry which is preliminary data.</text>
</comment>
<proteinExistence type="predicted"/>
<sequence length="231" mass="23559">MLDRLKASVPLALVIGVLALAWTWFALNFTFHWVTDGDLGNGLALPSNFHLVVPAAFISWGFFFAAGADTGAFVKVTVGSVVGGLAGLGAMLASSATAPLPDFWAIAVFVGVFAVLLVLMSALGDWHYVPATFGAFASVFFWWTATGLDTWAPGGGGTGNNVESLADVATAGAGAFGGVISTPLEMVWVNVSVSLLAGCVLGLLSVRLTALVSPAAPAETETAASDSRAHA</sequence>
<gene>
    <name evidence="2" type="ORF">GCM10009737_21590</name>
</gene>
<organism evidence="2 3">
    <name type="scientific">Nocardioides lentus</name>
    <dbReference type="NCBI Taxonomy" id="338077"/>
    <lineage>
        <taxon>Bacteria</taxon>
        <taxon>Bacillati</taxon>
        <taxon>Actinomycetota</taxon>
        <taxon>Actinomycetes</taxon>
        <taxon>Propionibacteriales</taxon>
        <taxon>Nocardioidaceae</taxon>
        <taxon>Nocardioides</taxon>
    </lineage>
</organism>
<dbReference type="RefSeq" id="WP_344006981.1">
    <property type="nucleotide sequence ID" value="NZ_BAAAMY010000004.1"/>
</dbReference>
<keyword evidence="3" id="KW-1185">Reference proteome</keyword>
<dbReference type="InterPro" id="IPR009476">
    <property type="entry name" value="DUF1097"/>
</dbReference>
<feature type="transmembrane region" description="Helical" evidence="1">
    <location>
        <begin position="128"/>
        <end position="145"/>
    </location>
</feature>
<dbReference type="Proteomes" id="UP001501612">
    <property type="component" value="Unassembled WGS sequence"/>
</dbReference>
<evidence type="ECO:0008006" key="4">
    <source>
        <dbReference type="Google" id="ProtNLM"/>
    </source>
</evidence>
<keyword evidence="1" id="KW-0812">Transmembrane</keyword>
<dbReference type="Pfam" id="PF06496">
    <property type="entry name" value="DUF1097"/>
    <property type="match status" value="1"/>
</dbReference>
<accession>A0ABP5AVF4</accession>
<dbReference type="EMBL" id="BAAAMY010000004">
    <property type="protein sequence ID" value="GAA1919706.1"/>
    <property type="molecule type" value="Genomic_DNA"/>
</dbReference>
<keyword evidence="1" id="KW-1133">Transmembrane helix</keyword>
<keyword evidence="1" id="KW-0472">Membrane</keyword>
<feature type="transmembrane region" description="Helical" evidence="1">
    <location>
        <begin position="103"/>
        <end position="123"/>
    </location>
</feature>
<feature type="transmembrane region" description="Helical" evidence="1">
    <location>
        <begin position="47"/>
        <end position="66"/>
    </location>
</feature>
<name>A0ABP5AVF4_9ACTN</name>
<reference evidence="3" key="1">
    <citation type="journal article" date="2019" name="Int. J. Syst. Evol. Microbiol.">
        <title>The Global Catalogue of Microorganisms (GCM) 10K type strain sequencing project: providing services to taxonomists for standard genome sequencing and annotation.</title>
        <authorList>
            <consortium name="The Broad Institute Genomics Platform"/>
            <consortium name="The Broad Institute Genome Sequencing Center for Infectious Disease"/>
            <person name="Wu L."/>
            <person name="Ma J."/>
        </authorList>
    </citation>
    <scope>NUCLEOTIDE SEQUENCE [LARGE SCALE GENOMIC DNA]</scope>
    <source>
        <strain evidence="3">JCM 14046</strain>
    </source>
</reference>
<feature type="transmembrane region" description="Helical" evidence="1">
    <location>
        <begin position="187"/>
        <end position="206"/>
    </location>
</feature>
<evidence type="ECO:0000313" key="3">
    <source>
        <dbReference type="Proteomes" id="UP001501612"/>
    </source>
</evidence>
<feature type="transmembrane region" description="Helical" evidence="1">
    <location>
        <begin position="7"/>
        <end position="27"/>
    </location>
</feature>
<evidence type="ECO:0000313" key="2">
    <source>
        <dbReference type="EMBL" id="GAA1919706.1"/>
    </source>
</evidence>